<dbReference type="Proteomes" id="UP001211907">
    <property type="component" value="Unassembled WGS sequence"/>
</dbReference>
<dbReference type="SUPFAM" id="SSF56112">
    <property type="entry name" value="Protein kinase-like (PK-like)"/>
    <property type="match status" value="1"/>
</dbReference>
<feature type="domain" description="Protein kinase" evidence="9">
    <location>
        <begin position="1"/>
        <end position="108"/>
    </location>
</feature>
<dbReference type="InterPro" id="IPR011009">
    <property type="entry name" value="Kinase-like_dom_sf"/>
</dbReference>
<dbReference type="AlphaFoldDB" id="A0AAD5XG46"/>
<evidence type="ECO:0000256" key="2">
    <source>
        <dbReference type="ARBA" id="ARBA00022527"/>
    </source>
</evidence>
<dbReference type="GO" id="GO:0005524">
    <property type="term" value="F:ATP binding"/>
    <property type="evidence" value="ECO:0007669"/>
    <property type="project" value="UniProtKB-KW"/>
</dbReference>
<comment type="catalytic activity">
    <reaction evidence="8">
        <text>L-seryl-[protein] + ATP = O-phospho-L-seryl-[protein] + ADP + H(+)</text>
        <dbReference type="Rhea" id="RHEA:17989"/>
        <dbReference type="Rhea" id="RHEA-COMP:9863"/>
        <dbReference type="Rhea" id="RHEA-COMP:11604"/>
        <dbReference type="ChEBI" id="CHEBI:15378"/>
        <dbReference type="ChEBI" id="CHEBI:29999"/>
        <dbReference type="ChEBI" id="CHEBI:30616"/>
        <dbReference type="ChEBI" id="CHEBI:83421"/>
        <dbReference type="ChEBI" id="CHEBI:456216"/>
        <dbReference type="EC" id="2.7.11.11"/>
    </reaction>
</comment>
<evidence type="ECO:0000259" key="9">
    <source>
        <dbReference type="PROSITE" id="PS50011"/>
    </source>
</evidence>
<evidence type="ECO:0000256" key="7">
    <source>
        <dbReference type="ARBA" id="ARBA00047292"/>
    </source>
</evidence>
<evidence type="ECO:0000256" key="1">
    <source>
        <dbReference type="ARBA" id="ARBA00012444"/>
    </source>
</evidence>
<dbReference type="GO" id="GO:0005952">
    <property type="term" value="C:cAMP-dependent protein kinase complex"/>
    <property type="evidence" value="ECO:0007669"/>
    <property type="project" value="TreeGrafter"/>
</dbReference>
<evidence type="ECO:0000256" key="8">
    <source>
        <dbReference type="ARBA" id="ARBA00047454"/>
    </source>
</evidence>
<dbReference type="PANTHER" id="PTHR24353:SF37">
    <property type="entry name" value="CAMP-DEPENDENT PROTEIN KINASE CATALYTIC SUBUNIT PRKX"/>
    <property type="match status" value="1"/>
</dbReference>
<evidence type="ECO:0000256" key="6">
    <source>
        <dbReference type="ARBA" id="ARBA00022840"/>
    </source>
</evidence>
<evidence type="ECO:0000256" key="3">
    <source>
        <dbReference type="ARBA" id="ARBA00022679"/>
    </source>
</evidence>
<keyword evidence="3" id="KW-0808">Transferase</keyword>
<keyword evidence="4" id="KW-0547">Nucleotide-binding</keyword>
<keyword evidence="6" id="KW-0067">ATP-binding</keyword>
<protein>
    <recommendedName>
        <fullName evidence="1">cAMP-dependent protein kinase</fullName>
        <ecNumber evidence="1">2.7.11.11</ecNumber>
    </recommendedName>
</protein>
<proteinExistence type="predicted"/>
<keyword evidence="2" id="KW-0723">Serine/threonine-protein kinase</keyword>
<dbReference type="EMBL" id="JADGJH010000302">
    <property type="protein sequence ID" value="KAJ3131307.1"/>
    <property type="molecule type" value="Genomic_DNA"/>
</dbReference>
<keyword evidence="11" id="KW-1185">Reference proteome</keyword>
<dbReference type="Gene3D" id="1.10.510.10">
    <property type="entry name" value="Transferase(Phosphotransferase) domain 1"/>
    <property type="match status" value="1"/>
</dbReference>
<reference evidence="10" key="1">
    <citation type="submission" date="2020-05" db="EMBL/GenBank/DDBJ databases">
        <title>Phylogenomic resolution of chytrid fungi.</title>
        <authorList>
            <person name="Stajich J.E."/>
            <person name="Amses K."/>
            <person name="Simmons R."/>
            <person name="Seto K."/>
            <person name="Myers J."/>
            <person name="Bonds A."/>
            <person name="Quandt C.A."/>
            <person name="Barry K."/>
            <person name="Liu P."/>
            <person name="Grigoriev I."/>
            <person name="Longcore J.E."/>
            <person name="James T.Y."/>
        </authorList>
    </citation>
    <scope>NUCLEOTIDE SEQUENCE</scope>
    <source>
        <strain evidence="10">JEL0513</strain>
    </source>
</reference>
<dbReference type="InterPro" id="IPR000719">
    <property type="entry name" value="Prot_kinase_dom"/>
</dbReference>
<dbReference type="Pfam" id="PF00069">
    <property type="entry name" value="Pkinase"/>
    <property type="match status" value="1"/>
</dbReference>
<evidence type="ECO:0000313" key="10">
    <source>
        <dbReference type="EMBL" id="KAJ3131307.1"/>
    </source>
</evidence>
<dbReference type="PANTHER" id="PTHR24353">
    <property type="entry name" value="CYCLIC NUCLEOTIDE-DEPENDENT PROTEIN KINASE"/>
    <property type="match status" value="1"/>
</dbReference>
<dbReference type="PROSITE" id="PS50011">
    <property type="entry name" value="PROTEIN_KINASE_DOM"/>
    <property type="match status" value="1"/>
</dbReference>
<comment type="caution">
    <text evidence="10">The sequence shown here is derived from an EMBL/GenBank/DDBJ whole genome shotgun (WGS) entry which is preliminary data.</text>
</comment>
<dbReference type="GO" id="GO:0004691">
    <property type="term" value="F:cAMP-dependent protein kinase activity"/>
    <property type="evidence" value="ECO:0007669"/>
    <property type="project" value="UniProtKB-EC"/>
</dbReference>
<accession>A0AAD5XG46</accession>
<sequence length="111" mass="12898">MSSKSGTARYMAPKVINGTGYLNEIDWWSLAITTYEMFYGYPPFRARHRDEFKKAILSDTVEFSKNVKYQILDTASKFILDSLVRPLSERLGSNETGGFEKITLHEWFKRC</sequence>
<keyword evidence="5" id="KW-0418">Kinase</keyword>
<gene>
    <name evidence="10" type="ORF">HK100_006519</name>
</gene>
<organism evidence="10 11">
    <name type="scientific">Physocladia obscura</name>
    <dbReference type="NCBI Taxonomy" id="109957"/>
    <lineage>
        <taxon>Eukaryota</taxon>
        <taxon>Fungi</taxon>
        <taxon>Fungi incertae sedis</taxon>
        <taxon>Chytridiomycota</taxon>
        <taxon>Chytridiomycota incertae sedis</taxon>
        <taxon>Chytridiomycetes</taxon>
        <taxon>Chytridiales</taxon>
        <taxon>Chytriomycetaceae</taxon>
        <taxon>Physocladia</taxon>
    </lineage>
</organism>
<evidence type="ECO:0000313" key="11">
    <source>
        <dbReference type="Proteomes" id="UP001211907"/>
    </source>
</evidence>
<dbReference type="EC" id="2.7.11.11" evidence="1"/>
<name>A0AAD5XG46_9FUNG</name>
<evidence type="ECO:0000256" key="5">
    <source>
        <dbReference type="ARBA" id="ARBA00022777"/>
    </source>
</evidence>
<comment type="catalytic activity">
    <reaction evidence="7">
        <text>L-threonyl-[protein] + ATP = O-phospho-L-threonyl-[protein] + ADP + H(+)</text>
        <dbReference type="Rhea" id="RHEA:46608"/>
        <dbReference type="Rhea" id="RHEA-COMP:11060"/>
        <dbReference type="Rhea" id="RHEA-COMP:11605"/>
        <dbReference type="ChEBI" id="CHEBI:15378"/>
        <dbReference type="ChEBI" id="CHEBI:30013"/>
        <dbReference type="ChEBI" id="CHEBI:30616"/>
        <dbReference type="ChEBI" id="CHEBI:61977"/>
        <dbReference type="ChEBI" id="CHEBI:456216"/>
        <dbReference type="EC" id="2.7.11.11"/>
    </reaction>
</comment>
<evidence type="ECO:0000256" key="4">
    <source>
        <dbReference type="ARBA" id="ARBA00022741"/>
    </source>
</evidence>